<dbReference type="Proteomes" id="UP000729402">
    <property type="component" value="Unassembled WGS sequence"/>
</dbReference>
<name>A0A8J5SL85_ZIZPA</name>
<dbReference type="AlphaFoldDB" id="A0A8J5SL85"/>
<reference evidence="1" key="1">
    <citation type="journal article" date="2021" name="bioRxiv">
        <title>Whole Genome Assembly and Annotation of Northern Wild Rice, Zizania palustris L., Supports a Whole Genome Duplication in the Zizania Genus.</title>
        <authorList>
            <person name="Haas M."/>
            <person name="Kono T."/>
            <person name="Macchietto M."/>
            <person name="Millas R."/>
            <person name="McGilp L."/>
            <person name="Shao M."/>
            <person name="Duquette J."/>
            <person name="Hirsch C.N."/>
            <person name="Kimball J."/>
        </authorList>
    </citation>
    <scope>NUCLEOTIDE SEQUENCE</scope>
    <source>
        <tissue evidence="1">Fresh leaf tissue</tissue>
    </source>
</reference>
<proteinExistence type="predicted"/>
<organism evidence="1 2">
    <name type="scientific">Zizania palustris</name>
    <name type="common">Northern wild rice</name>
    <dbReference type="NCBI Taxonomy" id="103762"/>
    <lineage>
        <taxon>Eukaryota</taxon>
        <taxon>Viridiplantae</taxon>
        <taxon>Streptophyta</taxon>
        <taxon>Embryophyta</taxon>
        <taxon>Tracheophyta</taxon>
        <taxon>Spermatophyta</taxon>
        <taxon>Magnoliopsida</taxon>
        <taxon>Liliopsida</taxon>
        <taxon>Poales</taxon>
        <taxon>Poaceae</taxon>
        <taxon>BOP clade</taxon>
        <taxon>Oryzoideae</taxon>
        <taxon>Oryzeae</taxon>
        <taxon>Zizaniinae</taxon>
        <taxon>Zizania</taxon>
    </lineage>
</organism>
<comment type="caution">
    <text evidence="1">The sequence shown here is derived from an EMBL/GenBank/DDBJ whole genome shotgun (WGS) entry which is preliminary data.</text>
</comment>
<evidence type="ECO:0000313" key="1">
    <source>
        <dbReference type="EMBL" id="KAG8062740.1"/>
    </source>
</evidence>
<accession>A0A8J5SL85</accession>
<reference evidence="1" key="2">
    <citation type="submission" date="2021-02" db="EMBL/GenBank/DDBJ databases">
        <authorList>
            <person name="Kimball J.A."/>
            <person name="Haas M.W."/>
            <person name="Macchietto M."/>
            <person name="Kono T."/>
            <person name="Duquette J."/>
            <person name="Shao M."/>
        </authorList>
    </citation>
    <scope>NUCLEOTIDE SEQUENCE</scope>
    <source>
        <tissue evidence="1">Fresh leaf tissue</tissue>
    </source>
</reference>
<evidence type="ECO:0000313" key="2">
    <source>
        <dbReference type="Proteomes" id="UP000729402"/>
    </source>
</evidence>
<protein>
    <submittedName>
        <fullName evidence="1">Uncharacterized protein</fullName>
    </submittedName>
</protein>
<dbReference type="EMBL" id="JAAALK010000286">
    <property type="protein sequence ID" value="KAG8062740.1"/>
    <property type="molecule type" value="Genomic_DNA"/>
</dbReference>
<sequence length="75" mass="8289">MRTSCAFEENCSFLIGDGNISEIFNMIGQLLPEASQCEYVTNEKSGHTIHPARSSVLMSHHYEVAFNLVLAATQV</sequence>
<keyword evidence="2" id="KW-1185">Reference proteome</keyword>
<gene>
    <name evidence="1" type="ORF">GUJ93_ZPchr0003g17805</name>
</gene>